<evidence type="ECO:0000256" key="1">
    <source>
        <dbReference type="SAM" id="SignalP"/>
    </source>
</evidence>
<dbReference type="Proteomes" id="UP000616201">
    <property type="component" value="Unassembled WGS sequence"/>
</dbReference>
<reference evidence="3" key="1">
    <citation type="submission" date="2018-02" db="EMBL/GenBank/DDBJ databases">
        <authorList>
            <person name="Vasarhelyi B.M."/>
            <person name="Deshmukh S."/>
            <person name="Balint B."/>
            <person name="Kukolya J."/>
        </authorList>
    </citation>
    <scope>NUCLEOTIDE SEQUENCE</scope>
    <source>
        <strain evidence="3">KB22</strain>
    </source>
</reference>
<evidence type="ECO:0000313" key="4">
    <source>
        <dbReference type="Proteomes" id="UP000616201"/>
    </source>
</evidence>
<sequence>MQRFLILFLFFVVPGFSFSQSSVDETMKILDEKSTANTQEKIYLHTDKASYTTGETIWFKLYSTIGAENFLSNFSKIAYVQLIDPYKNIVKEVKIPVLSGISMGDVLLTDTLTEGSYHLRAYTNWMRNFDEAYFFDRVINISNGRSDNTVMSSTLNQENNQSFYTISLKTLAGNPLSKTSVQYIFNDKGKTIDKGKETTDENGVLRIKLSEKTKNIPIQLSYENQTKNTVKKTIVPKNFESKNSVQVFPEGGSLLPDFLNKVAFKSLRPDGLAAPASIYLFNRNQDTVGHVKTNELGMGSISFIVEKGQSYSAKAIFDDQSTTSIDLPASATSGYSIMVNNFNDQKIYAQVNLSEDLIQNKPIYFIVQSLGKVFYISKQNSSKSELVFSASKAEFPSGILTISILNEQFKPLIERAVFNFNRNGDLPVALSVDNQTAKPKSKVTTTIHAENTSDSVFYTFLSASVVNMKKISDDLNAQPNIYSDLLLNADLKGHIESPGHYFENIEQIKLQELDDLVLTQGWRKINFNELATADSAKAFVREEGLSIMGYARKLGRKAPVPKANVKLISTVNVMDYIDTLANDEGYFVFDNLLFPDSVKFILTAEDEKGKKNIDIFAEKETYPSTLKNKNSLLEKNDVNEAYLADINASKEFFAVLENKGLLPKSIEIEEVLVRRERPKASPNSANLNGPGRADQVITAEDLETCATLEMCLAGRLTGVVFQGGIPFSTRGMTQMQVVLDGMYIEGDQLSMVNINDIQSVEVLRSPGYTAIYGSYGGGGLLVLTSKTGADAIRNYTPKGILTITPQGITPAKEFYKPVYEVGSDKTYATDLRTTIHWEPNIVMDKSGKVEFDFYTSDEAGTYRVTLEGIDLNGKIGRKIVEFEVK</sequence>
<name>A0A928YPD1_9SPHI</name>
<dbReference type="SUPFAM" id="SSF56935">
    <property type="entry name" value="Porins"/>
    <property type="match status" value="1"/>
</dbReference>
<evidence type="ECO:0000313" key="3">
    <source>
        <dbReference type="EMBL" id="MBE8713006.1"/>
    </source>
</evidence>
<dbReference type="Gene3D" id="2.170.130.10">
    <property type="entry name" value="TonB-dependent receptor, plug domain"/>
    <property type="match status" value="1"/>
</dbReference>
<dbReference type="AlphaFoldDB" id="A0A928YPD1"/>
<keyword evidence="1" id="KW-0732">Signal</keyword>
<feature type="domain" description="TonB-dependent receptor plug" evidence="2">
    <location>
        <begin position="695"/>
        <end position="779"/>
    </location>
</feature>
<dbReference type="InterPro" id="IPR037066">
    <property type="entry name" value="Plug_dom_sf"/>
</dbReference>
<dbReference type="EMBL" id="PRDK01000003">
    <property type="protein sequence ID" value="MBE8713006.1"/>
    <property type="molecule type" value="Genomic_DNA"/>
</dbReference>
<accession>A0A928YPD1</accession>
<organism evidence="3 4">
    <name type="scientific">Sphingobacterium hungaricum</name>
    <dbReference type="NCBI Taxonomy" id="2082723"/>
    <lineage>
        <taxon>Bacteria</taxon>
        <taxon>Pseudomonadati</taxon>
        <taxon>Bacteroidota</taxon>
        <taxon>Sphingobacteriia</taxon>
        <taxon>Sphingobacteriales</taxon>
        <taxon>Sphingobacteriaceae</taxon>
        <taxon>Sphingobacterium</taxon>
    </lineage>
</organism>
<keyword evidence="4" id="KW-1185">Reference proteome</keyword>
<dbReference type="InterPro" id="IPR012910">
    <property type="entry name" value="Plug_dom"/>
</dbReference>
<evidence type="ECO:0000259" key="2">
    <source>
        <dbReference type="Pfam" id="PF07715"/>
    </source>
</evidence>
<dbReference type="Pfam" id="PF07715">
    <property type="entry name" value="Plug"/>
    <property type="match status" value="1"/>
</dbReference>
<gene>
    <name evidence="3" type="ORF">C4F49_04870</name>
</gene>
<protein>
    <recommendedName>
        <fullName evidence="2">TonB-dependent receptor plug domain-containing protein</fullName>
    </recommendedName>
</protein>
<proteinExistence type="predicted"/>
<comment type="caution">
    <text evidence="3">The sequence shown here is derived from an EMBL/GenBank/DDBJ whole genome shotgun (WGS) entry which is preliminary data.</text>
</comment>
<dbReference type="Gene3D" id="2.60.40.1930">
    <property type="match status" value="1"/>
</dbReference>
<feature type="chain" id="PRO_5038002935" description="TonB-dependent receptor plug domain-containing protein" evidence="1">
    <location>
        <begin position="20"/>
        <end position="885"/>
    </location>
</feature>
<dbReference type="RefSeq" id="WP_196935726.1">
    <property type="nucleotide sequence ID" value="NZ_MU158698.1"/>
</dbReference>
<feature type="signal peptide" evidence="1">
    <location>
        <begin position="1"/>
        <end position="19"/>
    </location>
</feature>